<dbReference type="EMBL" id="ACPB03010732">
    <property type="status" value="NOT_ANNOTATED_CDS"/>
    <property type="molecule type" value="Genomic_DNA"/>
</dbReference>
<dbReference type="InParanoid" id="T1HVM4"/>
<dbReference type="AlphaFoldDB" id="T1HVM4"/>
<dbReference type="VEuPathDB" id="VectorBase:RPRC008094"/>
<protein>
    <submittedName>
        <fullName evidence="2">Uncharacterized protein</fullName>
    </submittedName>
</protein>
<dbReference type="HOGENOM" id="CLU_1733760_0_0_1"/>
<dbReference type="eggNOG" id="KOG2085">
    <property type="taxonomic scope" value="Eukaryota"/>
</dbReference>
<dbReference type="EMBL" id="ACPB03010731">
    <property type="status" value="NOT_ANNOTATED_CDS"/>
    <property type="molecule type" value="Genomic_DNA"/>
</dbReference>
<feature type="region of interest" description="Disordered" evidence="1">
    <location>
        <begin position="1"/>
        <end position="62"/>
    </location>
</feature>
<evidence type="ECO:0000313" key="3">
    <source>
        <dbReference type="Proteomes" id="UP000015103"/>
    </source>
</evidence>
<dbReference type="EMBL" id="ACPB03010730">
    <property type="status" value="NOT_ANNOTATED_CDS"/>
    <property type="molecule type" value="Genomic_DNA"/>
</dbReference>
<dbReference type="STRING" id="13249.T1HVM4"/>
<organism evidence="2 3">
    <name type="scientific">Rhodnius prolixus</name>
    <name type="common">Triatomid bug</name>
    <dbReference type="NCBI Taxonomy" id="13249"/>
    <lineage>
        <taxon>Eukaryota</taxon>
        <taxon>Metazoa</taxon>
        <taxon>Ecdysozoa</taxon>
        <taxon>Arthropoda</taxon>
        <taxon>Hexapoda</taxon>
        <taxon>Insecta</taxon>
        <taxon>Pterygota</taxon>
        <taxon>Neoptera</taxon>
        <taxon>Paraneoptera</taxon>
        <taxon>Hemiptera</taxon>
        <taxon>Heteroptera</taxon>
        <taxon>Panheteroptera</taxon>
        <taxon>Cimicomorpha</taxon>
        <taxon>Reduviidae</taxon>
        <taxon>Triatominae</taxon>
        <taxon>Rhodnius</taxon>
    </lineage>
</organism>
<feature type="compositionally biased region" description="Basic and acidic residues" evidence="1">
    <location>
        <begin position="1"/>
        <end position="30"/>
    </location>
</feature>
<dbReference type="Proteomes" id="UP000015103">
    <property type="component" value="Unassembled WGS sequence"/>
</dbReference>
<reference evidence="2" key="1">
    <citation type="submission" date="2015-05" db="UniProtKB">
        <authorList>
            <consortium name="EnsemblMetazoa"/>
        </authorList>
    </citation>
    <scope>IDENTIFICATION</scope>
</reference>
<sequence length="151" mass="17832">MNHKLVDECTHQFKQEKQKEKDKQKDRDSIWGKVEQLAMKNPNYQPPEDRIPPVLPDNGLNHTESEGIDLQVERLSLERVEAEANENYKCKLSSRFRALKNEDRKIIKVYRPPSYLKSKNKVRTFVNGKYGALDKGFYSYSHEHSWINKLL</sequence>
<name>T1HVM4_RHOPR</name>
<accession>T1HVM4</accession>
<dbReference type="EMBL" id="ACPB03010733">
    <property type="status" value="NOT_ANNOTATED_CDS"/>
    <property type="molecule type" value="Genomic_DNA"/>
</dbReference>
<dbReference type="EnsemblMetazoa" id="RPRC008094-RA">
    <property type="protein sequence ID" value="RPRC008094-PA"/>
    <property type="gene ID" value="RPRC008094"/>
</dbReference>
<proteinExistence type="predicted"/>
<evidence type="ECO:0000313" key="2">
    <source>
        <dbReference type="EnsemblMetazoa" id="RPRC008094-PA"/>
    </source>
</evidence>
<keyword evidence="3" id="KW-1185">Reference proteome</keyword>
<evidence type="ECO:0000256" key="1">
    <source>
        <dbReference type="SAM" id="MobiDB-lite"/>
    </source>
</evidence>